<evidence type="ECO:0000259" key="4">
    <source>
        <dbReference type="PROSITE" id="PS51755"/>
    </source>
</evidence>
<comment type="caution">
    <text evidence="5">The sequence shown here is derived from an EMBL/GenBank/DDBJ whole genome shotgun (WGS) entry which is preliminary data.</text>
</comment>
<dbReference type="AlphaFoldDB" id="A0A937W306"/>
<feature type="region of interest" description="Disordered" evidence="3">
    <location>
        <begin position="113"/>
        <end position="139"/>
    </location>
</feature>
<evidence type="ECO:0000313" key="5">
    <source>
        <dbReference type="EMBL" id="MBM3226009.1"/>
    </source>
</evidence>
<dbReference type="GO" id="GO:0003677">
    <property type="term" value="F:DNA binding"/>
    <property type="evidence" value="ECO:0007669"/>
    <property type="project" value="UniProtKB-UniRule"/>
</dbReference>
<dbReference type="InterPro" id="IPR016032">
    <property type="entry name" value="Sig_transdc_resp-reg_C-effctor"/>
</dbReference>
<feature type="DNA-binding region" description="OmpR/PhoB-type" evidence="2">
    <location>
        <begin position="1"/>
        <end position="98"/>
    </location>
</feature>
<dbReference type="GO" id="GO:0000160">
    <property type="term" value="P:phosphorelay signal transduction system"/>
    <property type="evidence" value="ECO:0007669"/>
    <property type="project" value="InterPro"/>
</dbReference>
<reference evidence="5" key="1">
    <citation type="submission" date="2019-03" db="EMBL/GenBank/DDBJ databases">
        <title>Lake Tanganyika Metagenome-Assembled Genomes (MAGs).</title>
        <authorList>
            <person name="Tran P."/>
        </authorList>
    </citation>
    <scope>NUCLEOTIDE SEQUENCE</scope>
    <source>
        <strain evidence="5">K_DeepCast_65m_m2_066</strain>
    </source>
</reference>
<organism evidence="5 6">
    <name type="scientific">Tectimicrobiota bacterium</name>
    <dbReference type="NCBI Taxonomy" id="2528274"/>
    <lineage>
        <taxon>Bacteria</taxon>
        <taxon>Pseudomonadati</taxon>
        <taxon>Nitrospinota/Tectimicrobiota group</taxon>
        <taxon>Candidatus Tectimicrobiota</taxon>
    </lineage>
</organism>
<accession>A0A937W306</accession>
<dbReference type="Pfam" id="PF00486">
    <property type="entry name" value="Trans_reg_C"/>
    <property type="match status" value="1"/>
</dbReference>
<evidence type="ECO:0000256" key="3">
    <source>
        <dbReference type="SAM" id="MobiDB-lite"/>
    </source>
</evidence>
<dbReference type="EMBL" id="VGLS01000756">
    <property type="protein sequence ID" value="MBM3226009.1"/>
    <property type="molecule type" value="Genomic_DNA"/>
</dbReference>
<dbReference type="SUPFAM" id="SSF46894">
    <property type="entry name" value="C-terminal effector domain of the bipartite response regulators"/>
    <property type="match status" value="1"/>
</dbReference>
<dbReference type="InterPro" id="IPR001867">
    <property type="entry name" value="OmpR/PhoB-type_DNA-bd"/>
</dbReference>
<dbReference type="Gene3D" id="1.10.10.10">
    <property type="entry name" value="Winged helix-like DNA-binding domain superfamily/Winged helix DNA-binding domain"/>
    <property type="match status" value="1"/>
</dbReference>
<dbReference type="CDD" id="cd00383">
    <property type="entry name" value="trans_reg_C"/>
    <property type="match status" value="1"/>
</dbReference>
<name>A0A937W306_UNCTE</name>
<dbReference type="GO" id="GO:0006355">
    <property type="term" value="P:regulation of DNA-templated transcription"/>
    <property type="evidence" value="ECO:0007669"/>
    <property type="project" value="InterPro"/>
</dbReference>
<sequence length="139" mass="15776">MIYIFENYEFDTARRELRRAGVAVRLEPKVFDLLAYLLEHHGHFVSRTAIYEQLWPGQYVSDSALTYCIAEARKAVGDNGRTQRILKTMYGRGYCFIAPVQEHTVSPPVATLPSMMVPPPEVESGHGGRSQRPVPSPRR</sequence>
<proteinExistence type="predicted"/>
<dbReference type="PROSITE" id="PS51755">
    <property type="entry name" value="OMPR_PHOB"/>
    <property type="match status" value="1"/>
</dbReference>
<dbReference type="Proteomes" id="UP000712673">
    <property type="component" value="Unassembled WGS sequence"/>
</dbReference>
<dbReference type="SMART" id="SM00862">
    <property type="entry name" value="Trans_reg_C"/>
    <property type="match status" value="1"/>
</dbReference>
<feature type="domain" description="OmpR/PhoB-type" evidence="4">
    <location>
        <begin position="1"/>
        <end position="98"/>
    </location>
</feature>
<protein>
    <submittedName>
        <fullName evidence="5">Transcriptional regulator</fullName>
    </submittedName>
</protein>
<gene>
    <name evidence="5" type="ORF">FJZ47_19740</name>
</gene>
<dbReference type="InterPro" id="IPR036388">
    <property type="entry name" value="WH-like_DNA-bd_sf"/>
</dbReference>
<evidence type="ECO:0000256" key="2">
    <source>
        <dbReference type="PROSITE-ProRule" id="PRU01091"/>
    </source>
</evidence>
<evidence type="ECO:0000313" key="6">
    <source>
        <dbReference type="Proteomes" id="UP000712673"/>
    </source>
</evidence>
<keyword evidence="1 2" id="KW-0238">DNA-binding</keyword>
<evidence type="ECO:0000256" key="1">
    <source>
        <dbReference type="ARBA" id="ARBA00023125"/>
    </source>
</evidence>